<dbReference type="Pfam" id="PF00072">
    <property type="entry name" value="Response_reg"/>
    <property type="match status" value="1"/>
</dbReference>
<evidence type="ECO:0000313" key="5">
    <source>
        <dbReference type="Proteomes" id="UP000494365"/>
    </source>
</evidence>
<dbReference type="InterPro" id="IPR050595">
    <property type="entry name" value="Bact_response_regulator"/>
</dbReference>
<organism evidence="4 5">
    <name type="scientific">Paraburkholderia ultramafica</name>
    <dbReference type="NCBI Taxonomy" id="1544867"/>
    <lineage>
        <taxon>Bacteria</taxon>
        <taxon>Pseudomonadati</taxon>
        <taxon>Pseudomonadota</taxon>
        <taxon>Betaproteobacteria</taxon>
        <taxon>Burkholderiales</taxon>
        <taxon>Burkholderiaceae</taxon>
        <taxon>Paraburkholderia</taxon>
    </lineage>
</organism>
<dbReference type="PROSITE" id="PS50110">
    <property type="entry name" value="RESPONSE_REGULATORY"/>
    <property type="match status" value="1"/>
</dbReference>
<name>A0A6S7AW34_9BURK</name>
<dbReference type="InterPro" id="IPR011006">
    <property type="entry name" value="CheY-like_superfamily"/>
</dbReference>
<gene>
    <name evidence="4" type="ORF">LMG28614_00852</name>
</gene>
<dbReference type="AlphaFoldDB" id="A0A6S7AW34"/>
<evidence type="ECO:0000259" key="3">
    <source>
        <dbReference type="PROSITE" id="PS50110"/>
    </source>
</evidence>
<reference evidence="4 5" key="1">
    <citation type="submission" date="2020-04" db="EMBL/GenBank/DDBJ databases">
        <authorList>
            <person name="De Canck E."/>
        </authorList>
    </citation>
    <scope>NUCLEOTIDE SEQUENCE [LARGE SCALE GENOMIC DNA]</scope>
    <source>
        <strain evidence="4 5">LMG 28614</strain>
    </source>
</reference>
<evidence type="ECO:0000313" key="4">
    <source>
        <dbReference type="EMBL" id="CAB3779485.1"/>
    </source>
</evidence>
<protein>
    <recommendedName>
        <fullName evidence="3">Response regulatory domain-containing protein</fullName>
    </recommendedName>
</protein>
<proteinExistence type="predicted"/>
<keyword evidence="5" id="KW-1185">Reference proteome</keyword>
<dbReference type="GO" id="GO:0000160">
    <property type="term" value="P:phosphorelay signal transduction system"/>
    <property type="evidence" value="ECO:0007669"/>
    <property type="project" value="InterPro"/>
</dbReference>
<keyword evidence="1 2" id="KW-0597">Phosphoprotein</keyword>
<dbReference type="PANTHER" id="PTHR44591">
    <property type="entry name" value="STRESS RESPONSE REGULATOR PROTEIN 1"/>
    <property type="match status" value="1"/>
</dbReference>
<dbReference type="Proteomes" id="UP000494365">
    <property type="component" value="Unassembled WGS sequence"/>
</dbReference>
<sequence>MPPLYSEQLVDSPQDLNVLIIEEDPSIRELVSLFLRDAGHRVIESSAREAVELPRTLDISVIVLDCNSPKAASAQTTIRRLRLRFPSAAVIVISGYFPAHATCHAEFASTLGAQGTLGKPFACQELIALVKTLSASVAERNATQ</sequence>
<dbReference type="CDD" id="cd00156">
    <property type="entry name" value="REC"/>
    <property type="match status" value="1"/>
</dbReference>
<feature type="domain" description="Response regulatory" evidence="3">
    <location>
        <begin position="17"/>
        <end position="134"/>
    </location>
</feature>
<dbReference type="PANTHER" id="PTHR44591:SF3">
    <property type="entry name" value="RESPONSE REGULATORY DOMAIN-CONTAINING PROTEIN"/>
    <property type="match status" value="1"/>
</dbReference>
<evidence type="ECO:0000256" key="2">
    <source>
        <dbReference type="PROSITE-ProRule" id="PRU00169"/>
    </source>
</evidence>
<dbReference type="EMBL" id="CADIKK010000003">
    <property type="protein sequence ID" value="CAB3779485.1"/>
    <property type="molecule type" value="Genomic_DNA"/>
</dbReference>
<dbReference type="SMART" id="SM00448">
    <property type="entry name" value="REC"/>
    <property type="match status" value="1"/>
</dbReference>
<dbReference type="Gene3D" id="3.40.50.2300">
    <property type="match status" value="1"/>
</dbReference>
<evidence type="ECO:0000256" key="1">
    <source>
        <dbReference type="ARBA" id="ARBA00022553"/>
    </source>
</evidence>
<accession>A0A6S7AW34</accession>
<feature type="modified residue" description="4-aspartylphosphate" evidence="2">
    <location>
        <position position="65"/>
    </location>
</feature>
<dbReference type="SUPFAM" id="SSF52172">
    <property type="entry name" value="CheY-like"/>
    <property type="match status" value="1"/>
</dbReference>
<dbReference type="InterPro" id="IPR001789">
    <property type="entry name" value="Sig_transdc_resp-reg_receiver"/>
</dbReference>